<dbReference type="PROSITE" id="PS00973">
    <property type="entry name" value="USP_2"/>
    <property type="match status" value="1"/>
</dbReference>
<dbReference type="PROSITE" id="PS50235">
    <property type="entry name" value="USP_3"/>
    <property type="match status" value="1"/>
</dbReference>
<dbReference type="Pfam" id="PF00443">
    <property type="entry name" value="UCH"/>
    <property type="match status" value="1"/>
</dbReference>
<proteinExistence type="predicted"/>
<dbReference type="GO" id="GO:0004843">
    <property type="term" value="F:cysteine-type deubiquitinase activity"/>
    <property type="evidence" value="ECO:0007669"/>
    <property type="project" value="InterPro"/>
</dbReference>
<accession>A0A3G5A996</accession>
<dbReference type="InterPro" id="IPR018200">
    <property type="entry name" value="USP_CS"/>
</dbReference>
<evidence type="ECO:0000259" key="1">
    <source>
        <dbReference type="PROSITE" id="PS50235"/>
    </source>
</evidence>
<dbReference type="EMBL" id="MK072394">
    <property type="protein sequence ID" value="AYV83828.1"/>
    <property type="molecule type" value="Genomic_DNA"/>
</dbReference>
<dbReference type="SUPFAM" id="SSF54001">
    <property type="entry name" value="Cysteine proteinases"/>
    <property type="match status" value="1"/>
</dbReference>
<dbReference type="InterPro" id="IPR001394">
    <property type="entry name" value="Peptidase_C19_UCH"/>
</dbReference>
<protein>
    <submittedName>
        <fullName evidence="2">Putative ubiquitin carboxyl-terminal hydrolase 2 isoform X1</fullName>
    </submittedName>
</protein>
<name>A0A3G5A996_9VIRU</name>
<dbReference type="Gene3D" id="3.90.70.10">
    <property type="entry name" value="Cysteine proteinases"/>
    <property type="match status" value="1"/>
</dbReference>
<keyword evidence="2" id="KW-0378">Hydrolase</keyword>
<sequence>MKNRGIVGLRNLGNTCYMNAALQCLRCIVPLSNYIFQRGNGIGKDVKHPLVSSYFQFVKTMWSLDNGIVSPSDIRDQFEKYRKEFVGGSQQDAQEFTNYLLDAIHEAIKVSGVSIISELFFGKYKSTVICDRCDYNSVTYENYMFLTLPIAQNLNESMKLFAQNDMLNNDNRYRCEKCKVLSNARKKMRVYSFPRVLIIYLKRFSNRRKIDDFMEVPLYFSRDEEERYELVGVIEHFGSVGGGHYTANGKIGGKWYAFNDSSVNEIEKGQVVTRNAYVLFYEKQ</sequence>
<dbReference type="PANTHER" id="PTHR21646">
    <property type="entry name" value="UBIQUITIN CARBOXYL-TERMINAL HYDROLASE"/>
    <property type="match status" value="1"/>
</dbReference>
<dbReference type="InterPro" id="IPR038765">
    <property type="entry name" value="Papain-like_cys_pep_sf"/>
</dbReference>
<reference evidence="2" key="1">
    <citation type="submission" date="2018-10" db="EMBL/GenBank/DDBJ databases">
        <title>Hidden diversity of soil giant viruses.</title>
        <authorList>
            <person name="Schulz F."/>
            <person name="Alteio L."/>
            <person name="Goudeau D."/>
            <person name="Ryan E.M."/>
            <person name="Malmstrom R.R."/>
            <person name="Blanchard J."/>
            <person name="Woyke T."/>
        </authorList>
    </citation>
    <scope>NUCLEOTIDE SEQUENCE</scope>
    <source>
        <strain evidence="2">HYV1</strain>
    </source>
</reference>
<dbReference type="CDD" id="cd02674">
    <property type="entry name" value="Peptidase_C19R"/>
    <property type="match status" value="1"/>
</dbReference>
<dbReference type="InterPro" id="IPR050185">
    <property type="entry name" value="Ub_carboxyl-term_hydrolase"/>
</dbReference>
<evidence type="ECO:0000313" key="2">
    <source>
        <dbReference type="EMBL" id="AYV83828.1"/>
    </source>
</evidence>
<dbReference type="GO" id="GO:0016579">
    <property type="term" value="P:protein deubiquitination"/>
    <property type="evidence" value="ECO:0007669"/>
    <property type="project" value="InterPro"/>
</dbReference>
<organism evidence="2">
    <name type="scientific">Hyperionvirus sp</name>
    <dbReference type="NCBI Taxonomy" id="2487770"/>
    <lineage>
        <taxon>Viruses</taxon>
        <taxon>Varidnaviria</taxon>
        <taxon>Bamfordvirae</taxon>
        <taxon>Nucleocytoviricota</taxon>
        <taxon>Megaviricetes</taxon>
        <taxon>Imitervirales</taxon>
        <taxon>Mimiviridae</taxon>
        <taxon>Klosneuvirinae</taxon>
    </lineage>
</organism>
<gene>
    <name evidence="2" type="ORF">Hyperionvirus12_25</name>
</gene>
<dbReference type="PROSITE" id="PS00972">
    <property type="entry name" value="USP_1"/>
    <property type="match status" value="1"/>
</dbReference>
<dbReference type="InterPro" id="IPR028889">
    <property type="entry name" value="USP"/>
</dbReference>
<feature type="domain" description="USP" evidence="1">
    <location>
        <begin position="7"/>
        <end position="284"/>
    </location>
</feature>